<comment type="caution">
    <text evidence="2">The sequence shown here is derived from an EMBL/GenBank/DDBJ whole genome shotgun (WGS) entry which is preliminary data.</text>
</comment>
<dbReference type="Pfam" id="PF00027">
    <property type="entry name" value="cNMP_binding"/>
    <property type="match status" value="1"/>
</dbReference>
<gene>
    <name evidence="2" type="ORF">ACG01O_14600</name>
</gene>
<dbReference type="RefSeq" id="WP_394385727.1">
    <property type="nucleotide sequence ID" value="NZ_JBIGIB010000004.1"/>
</dbReference>
<proteinExistence type="predicted"/>
<dbReference type="CDD" id="cd00038">
    <property type="entry name" value="CAP_ED"/>
    <property type="match status" value="1"/>
</dbReference>
<evidence type="ECO:0000259" key="1">
    <source>
        <dbReference type="PROSITE" id="PS50042"/>
    </source>
</evidence>
<dbReference type="InterPro" id="IPR000595">
    <property type="entry name" value="cNMP-bd_dom"/>
</dbReference>
<keyword evidence="3" id="KW-1185">Reference proteome</keyword>
<dbReference type="SUPFAM" id="SSF46785">
    <property type="entry name" value="Winged helix' DNA-binding domain"/>
    <property type="match status" value="1"/>
</dbReference>
<dbReference type="PROSITE" id="PS50042">
    <property type="entry name" value="CNMP_BINDING_3"/>
    <property type="match status" value="1"/>
</dbReference>
<accession>A0ABW7H0Y8</accession>
<dbReference type="InterPro" id="IPR014710">
    <property type="entry name" value="RmlC-like_jellyroll"/>
</dbReference>
<dbReference type="Proteomes" id="UP001606303">
    <property type="component" value="Unassembled WGS sequence"/>
</dbReference>
<feature type="domain" description="Cyclic nucleotide-binding" evidence="1">
    <location>
        <begin position="42"/>
        <end position="135"/>
    </location>
</feature>
<sequence length="220" mass="24391">MPTPTMDPALRRVFEHHFPEVELPAPIAALIGRRRLAARRSVFVQGQQPTAFYAVAAGEIEARFTGLDGGVSVLEHLGPPRLFGLAAFAAHQASAYEAMALCSTELLVFNREAYRRLMDEVPGFARALMAEFAGRYDGTLRLLQAARHQTAAERLSLALAQLRRERGESLSDGSCRVRATQQEVAQLAHLSRQTVNELLRHAQAQGQLRLERGGWRTRPL</sequence>
<dbReference type="InterPro" id="IPR050397">
    <property type="entry name" value="Env_Response_Regulators"/>
</dbReference>
<evidence type="ECO:0000313" key="2">
    <source>
        <dbReference type="EMBL" id="MFG6467853.1"/>
    </source>
</evidence>
<dbReference type="SMART" id="SM00100">
    <property type="entry name" value="cNMP"/>
    <property type="match status" value="1"/>
</dbReference>
<name>A0ABW7H0Y8_9BURK</name>
<dbReference type="PANTHER" id="PTHR24567:SF68">
    <property type="entry name" value="DNA-BINDING TRANSCRIPTIONAL DUAL REGULATOR CRP"/>
    <property type="match status" value="1"/>
</dbReference>
<organism evidence="2 3">
    <name type="scientific">Pelomonas baiyunensis</name>
    <dbReference type="NCBI Taxonomy" id="3299026"/>
    <lineage>
        <taxon>Bacteria</taxon>
        <taxon>Pseudomonadati</taxon>
        <taxon>Pseudomonadota</taxon>
        <taxon>Betaproteobacteria</taxon>
        <taxon>Burkholderiales</taxon>
        <taxon>Sphaerotilaceae</taxon>
        <taxon>Roseateles</taxon>
    </lineage>
</organism>
<dbReference type="EMBL" id="JBIGIB010000004">
    <property type="protein sequence ID" value="MFG6467853.1"/>
    <property type="molecule type" value="Genomic_DNA"/>
</dbReference>
<dbReference type="Gene3D" id="2.60.120.10">
    <property type="entry name" value="Jelly Rolls"/>
    <property type="match status" value="1"/>
</dbReference>
<reference evidence="2 3" key="1">
    <citation type="submission" date="2024-08" db="EMBL/GenBank/DDBJ databases">
        <authorList>
            <person name="Lu H."/>
        </authorList>
    </citation>
    <scope>NUCLEOTIDE SEQUENCE [LARGE SCALE GENOMIC DNA]</scope>
    <source>
        <strain evidence="2 3">BYS87W</strain>
    </source>
</reference>
<dbReference type="SUPFAM" id="SSF51206">
    <property type="entry name" value="cAMP-binding domain-like"/>
    <property type="match status" value="1"/>
</dbReference>
<dbReference type="PANTHER" id="PTHR24567">
    <property type="entry name" value="CRP FAMILY TRANSCRIPTIONAL REGULATORY PROTEIN"/>
    <property type="match status" value="1"/>
</dbReference>
<evidence type="ECO:0000313" key="3">
    <source>
        <dbReference type="Proteomes" id="UP001606303"/>
    </source>
</evidence>
<dbReference type="InterPro" id="IPR018490">
    <property type="entry name" value="cNMP-bd_dom_sf"/>
</dbReference>
<protein>
    <submittedName>
        <fullName evidence="2">Crp/Fnr family transcriptional regulator</fullName>
    </submittedName>
</protein>
<dbReference type="InterPro" id="IPR036390">
    <property type="entry name" value="WH_DNA-bd_sf"/>
</dbReference>